<proteinExistence type="predicted"/>
<accession>A0ABR8Y849</accession>
<reference evidence="1 2" key="1">
    <citation type="submission" date="2020-08" db="EMBL/GenBank/DDBJ databases">
        <title>A Genomic Blueprint of the Chicken Gut Microbiome.</title>
        <authorList>
            <person name="Gilroy R."/>
            <person name="Ravi A."/>
            <person name="Getino M."/>
            <person name="Pursley I."/>
            <person name="Horton D.L."/>
            <person name="Alikhan N.-F."/>
            <person name="Baker D."/>
            <person name="Gharbi K."/>
            <person name="Hall N."/>
            <person name="Watson M."/>
            <person name="Adriaenssens E.M."/>
            <person name="Foster-Nyarko E."/>
            <person name="Jarju S."/>
            <person name="Secka A."/>
            <person name="Antonio M."/>
            <person name="Oren A."/>
            <person name="Chaudhuri R."/>
            <person name="La Ragione R.M."/>
            <person name="Hildebrand F."/>
            <person name="Pallen M.J."/>
        </authorList>
    </citation>
    <scope>NUCLEOTIDE SEQUENCE [LARGE SCALE GENOMIC DNA]</scope>
    <source>
        <strain evidence="1 2">Sa1CVN1</strain>
    </source>
</reference>
<evidence type="ECO:0000313" key="1">
    <source>
        <dbReference type="EMBL" id="MBD8040383.1"/>
    </source>
</evidence>
<evidence type="ECO:0008006" key="3">
    <source>
        <dbReference type="Google" id="ProtNLM"/>
    </source>
</evidence>
<evidence type="ECO:0000313" key="2">
    <source>
        <dbReference type="Proteomes" id="UP000620874"/>
    </source>
</evidence>
<keyword evidence="2" id="KW-1185">Reference proteome</keyword>
<sequence length="289" mass="32804">MQHEERRIQLIGVSRGNQFSPNHINNDAAILMKTAEKLGKKGCEVKLFSETEFVQRRIQAEFIFNMARDHATIPYLKELEKTGSLVINSGQGIENCIRQPMTEILMYYGIPHPKSYIIPTDQGFTLDLFPCWIKRGDSHAMVKEDVVYVECREEANIVLADFRNRGIPRAVVNEHLVGDLVKFYGVKNTDFFYSFYPTEQSHSKYGLEAINGKARGFPFCLDKLKNYANRAAEVLQVPVYGGDCVVGPTGEIRIIDFNDWPSFAPCCEEASTEIAGYIYNCIIAKQNSH</sequence>
<organism evidence="1 2">
    <name type="scientific">Phocaeicola intestinalis</name>
    <dbReference type="NCBI Taxonomy" id="2762212"/>
    <lineage>
        <taxon>Bacteria</taxon>
        <taxon>Pseudomonadati</taxon>
        <taxon>Bacteroidota</taxon>
        <taxon>Bacteroidia</taxon>
        <taxon>Bacteroidales</taxon>
        <taxon>Bacteroidaceae</taxon>
        <taxon>Phocaeicola</taxon>
    </lineage>
</organism>
<dbReference type="EMBL" id="JACSPP010000019">
    <property type="protein sequence ID" value="MBD8040383.1"/>
    <property type="molecule type" value="Genomic_DNA"/>
</dbReference>
<dbReference type="Proteomes" id="UP000620874">
    <property type="component" value="Unassembled WGS sequence"/>
</dbReference>
<protein>
    <recommendedName>
        <fullName evidence="3">ATP-grasp domain-containing protein</fullName>
    </recommendedName>
</protein>
<dbReference type="RefSeq" id="WP_191763817.1">
    <property type="nucleotide sequence ID" value="NZ_JACSPP010000019.1"/>
</dbReference>
<gene>
    <name evidence="1" type="ORF">H9625_07995</name>
</gene>
<comment type="caution">
    <text evidence="1">The sequence shown here is derived from an EMBL/GenBank/DDBJ whole genome shotgun (WGS) entry which is preliminary data.</text>
</comment>
<dbReference type="SUPFAM" id="SSF56059">
    <property type="entry name" value="Glutathione synthetase ATP-binding domain-like"/>
    <property type="match status" value="1"/>
</dbReference>
<name>A0ABR8Y849_9BACT</name>